<evidence type="ECO:0000313" key="2">
    <source>
        <dbReference type="EMBL" id="HIU43246.1"/>
    </source>
</evidence>
<dbReference type="GO" id="GO:0030435">
    <property type="term" value="P:sporulation resulting in formation of a cellular spore"/>
    <property type="evidence" value="ECO:0007669"/>
    <property type="project" value="InterPro"/>
</dbReference>
<dbReference type="InterPro" id="IPR013693">
    <property type="entry name" value="SpoIID/LytB_N"/>
</dbReference>
<dbReference type="AlphaFoldDB" id="A0A9D1IV01"/>
<dbReference type="InterPro" id="IPR014225">
    <property type="entry name" value="Spore_II_D_firmicutes"/>
</dbReference>
<dbReference type="NCBIfam" id="TIGR02870">
    <property type="entry name" value="spore_II_D"/>
    <property type="match status" value="1"/>
</dbReference>
<dbReference type="Proteomes" id="UP000824073">
    <property type="component" value="Unassembled WGS sequence"/>
</dbReference>
<reference evidence="2" key="1">
    <citation type="submission" date="2020-10" db="EMBL/GenBank/DDBJ databases">
        <authorList>
            <person name="Gilroy R."/>
        </authorList>
    </citation>
    <scope>NUCLEOTIDE SEQUENCE</scope>
    <source>
        <strain evidence="2">CHK191-8634</strain>
    </source>
</reference>
<evidence type="ECO:0000313" key="3">
    <source>
        <dbReference type="Proteomes" id="UP000824073"/>
    </source>
</evidence>
<reference evidence="2" key="2">
    <citation type="journal article" date="2021" name="PeerJ">
        <title>Extensive microbial diversity within the chicken gut microbiome revealed by metagenomics and culture.</title>
        <authorList>
            <person name="Gilroy R."/>
            <person name="Ravi A."/>
            <person name="Getino M."/>
            <person name="Pursley I."/>
            <person name="Horton D.L."/>
            <person name="Alikhan N.F."/>
            <person name="Baker D."/>
            <person name="Gharbi K."/>
            <person name="Hall N."/>
            <person name="Watson M."/>
            <person name="Adriaenssens E.M."/>
            <person name="Foster-Nyarko E."/>
            <person name="Jarju S."/>
            <person name="Secka A."/>
            <person name="Antonio M."/>
            <person name="Oren A."/>
            <person name="Chaudhuri R.R."/>
            <person name="La Ragione R."/>
            <person name="Hildebrand F."/>
            <person name="Pallen M.J."/>
        </authorList>
    </citation>
    <scope>NUCLEOTIDE SEQUENCE</scope>
    <source>
        <strain evidence="2">CHK191-8634</strain>
    </source>
</reference>
<name>A0A9D1IV01_9CLOT</name>
<gene>
    <name evidence="2" type="primary">spoIID</name>
    <name evidence="2" type="ORF">IAB67_02990</name>
</gene>
<organism evidence="2 3">
    <name type="scientific">Candidatus Ventrousia excrementavium</name>
    <dbReference type="NCBI Taxonomy" id="2840961"/>
    <lineage>
        <taxon>Bacteria</taxon>
        <taxon>Bacillati</taxon>
        <taxon>Bacillota</taxon>
        <taxon>Clostridia</taxon>
        <taxon>Eubacteriales</taxon>
        <taxon>Clostridiaceae</taxon>
        <taxon>Clostridiaceae incertae sedis</taxon>
        <taxon>Candidatus Ventrousia</taxon>
    </lineage>
</organism>
<feature type="domain" description="Sporulation stage II protein D amidase enhancer LytB N-terminal" evidence="1">
    <location>
        <begin position="75"/>
        <end position="179"/>
    </location>
</feature>
<dbReference type="EMBL" id="DVMR01000032">
    <property type="protein sequence ID" value="HIU43246.1"/>
    <property type="molecule type" value="Genomic_DNA"/>
</dbReference>
<accession>A0A9D1IV01</accession>
<sequence length="347" mass="37465">MKRLTVILLVLVLCVYALPILTVGGLDAPQTPTVDAPQQDDTQAGDDTQQGAIQVVSDSYDNSTQVSVCIDGTATEMTLHDYLCGVLAAEMPASFPEEALKAQALAARTYTLYKIGLYEAGMAIPESHNGAQMCTDYTHCKAYCDLAAQADSMWGDQSAEYLQKIEQAVSATDGVIATYQGEPIAAVFHAASTEKTEAAVDVWGGDTPYLQSVESPGGESSEHYYGEITISAEEFKKRFTEQYPQADLSSPPEHWFKASNRSEAGGVIDVAVGGVRVSGTVIRTMLGLNSTNFTYTPQGDTLIFKTKGYGHGVGMSQYGARELALQGMTYDEIIKWYYTDVDLTLKS</sequence>
<proteinExistence type="predicted"/>
<dbReference type="NCBIfam" id="TIGR02669">
    <property type="entry name" value="SpoIID_LytB"/>
    <property type="match status" value="1"/>
</dbReference>
<dbReference type="Pfam" id="PF08486">
    <property type="entry name" value="SpoIID"/>
    <property type="match status" value="1"/>
</dbReference>
<dbReference type="InterPro" id="IPR013486">
    <property type="entry name" value="SpoIID/LytB"/>
</dbReference>
<comment type="caution">
    <text evidence="2">The sequence shown here is derived from an EMBL/GenBank/DDBJ whole genome shotgun (WGS) entry which is preliminary data.</text>
</comment>
<evidence type="ECO:0000259" key="1">
    <source>
        <dbReference type="Pfam" id="PF08486"/>
    </source>
</evidence>
<protein>
    <submittedName>
        <fullName evidence="2">Stage II sporulation protein D</fullName>
    </submittedName>
</protein>